<evidence type="ECO:0000313" key="4">
    <source>
        <dbReference type="EMBL" id="MCY9594829.1"/>
    </source>
</evidence>
<dbReference type="InterPro" id="IPR002931">
    <property type="entry name" value="Transglutaminase-like"/>
</dbReference>
<dbReference type="RefSeq" id="WP_042230188.1">
    <property type="nucleotide sequence ID" value="NZ_CP026520.1"/>
</dbReference>
<keyword evidence="2" id="KW-1133">Transmembrane helix</keyword>
<keyword evidence="7" id="KW-1185">Reference proteome</keyword>
<dbReference type="EMBL" id="JAMDMJ010000003">
    <property type="protein sequence ID" value="MCY9594829.1"/>
    <property type="molecule type" value="Genomic_DNA"/>
</dbReference>
<feature type="region of interest" description="Disordered" evidence="1">
    <location>
        <begin position="311"/>
        <end position="336"/>
    </location>
</feature>
<feature type="transmembrane region" description="Helical" evidence="2">
    <location>
        <begin position="20"/>
        <end position="38"/>
    </location>
</feature>
<feature type="transmembrane region" description="Helical" evidence="2">
    <location>
        <begin position="50"/>
        <end position="67"/>
    </location>
</feature>
<evidence type="ECO:0000259" key="3">
    <source>
        <dbReference type="SMART" id="SM00460"/>
    </source>
</evidence>
<dbReference type="OrthoDB" id="9804872at2"/>
<evidence type="ECO:0000256" key="2">
    <source>
        <dbReference type="SAM" id="Phobius"/>
    </source>
</evidence>
<evidence type="ECO:0000313" key="7">
    <source>
        <dbReference type="Proteomes" id="UP001527202"/>
    </source>
</evidence>
<dbReference type="InterPro" id="IPR038765">
    <property type="entry name" value="Papain-like_cys_pep_sf"/>
</dbReference>
<name>A0A410X1J9_9BACL</name>
<evidence type="ECO:0000256" key="1">
    <source>
        <dbReference type="SAM" id="MobiDB-lite"/>
    </source>
</evidence>
<evidence type="ECO:0000313" key="6">
    <source>
        <dbReference type="Proteomes" id="UP000288943"/>
    </source>
</evidence>
<dbReference type="KEGG" id="pchi:PC41400_23535"/>
<feature type="transmembrane region" description="Helical" evidence="2">
    <location>
        <begin position="112"/>
        <end position="130"/>
    </location>
</feature>
<feature type="domain" description="Transglutaminase-like" evidence="3">
    <location>
        <begin position="503"/>
        <end position="591"/>
    </location>
</feature>
<dbReference type="PANTHER" id="PTHR42736:SF1">
    <property type="entry name" value="PROTEIN-GLUTAMINE GAMMA-GLUTAMYLTRANSFERASE"/>
    <property type="match status" value="1"/>
</dbReference>
<dbReference type="SMART" id="SM00460">
    <property type="entry name" value="TGc"/>
    <property type="match status" value="1"/>
</dbReference>
<feature type="transmembrane region" description="Helical" evidence="2">
    <location>
        <begin position="202"/>
        <end position="223"/>
    </location>
</feature>
<reference evidence="4 7" key="2">
    <citation type="submission" date="2022-05" db="EMBL/GenBank/DDBJ databases">
        <title>Genome Sequencing of Bee-Associated Microbes.</title>
        <authorList>
            <person name="Dunlap C."/>
        </authorList>
    </citation>
    <scope>NUCLEOTIDE SEQUENCE [LARGE SCALE GENOMIC DNA]</scope>
    <source>
        <strain evidence="4 7">NRRL B-23120</strain>
    </source>
</reference>
<dbReference type="AlphaFoldDB" id="A0A410X1J9"/>
<gene>
    <name evidence="4" type="ORF">M5X16_03450</name>
    <name evidence="5" type="ORF">PC41400_23535</name>
</gene>
<keyword evidence="2" id="KW-0812">Transmembrane</keyword>
<dbReference type="Gene3D" id="3.10.620.30">
    <property type="match status" value="1"/>
</dbReference>
<organism evidence="5 6">
    <name type="scientific">Paenibacillus chitinolyticus</name>
    <dbReference type="NCBI Taxonomy" id="79263"/>
    <lineage>
        <taxon>Bacteria</taxon>
        <taxon>Bacillati</taxon>
        <taxon>Bacillota</taxon>
        <taxon>Bacilli</taxon>
        <taxon>Bacillales</taxon>
        <taxon>Paenibacillaceae</taxon>
        <taxon>Paenibacillus</taxon>
    </lineage>
</organism>
<dbReference type="EMBL" id="CP026520">
    <property type="protein sequence ID" value="QAV20485.1"/>
    <property type="molecule type" value="Genomic_DNA"/>
</dbReference>
<dbReference type="Pfam" id="PF01841">
    <property type="entry name" value="Transglut_core"/>
    <property type="match status" value="1"/>
</dbReference>
<feature type="transmembrane region" description="Helical" evidence="2">
    <location>
        <begin position="137"/>
        <end position="156"/>
    </location>
</feature>
<accession>A0A410X1J9</accession>
<keyword evidence="2" id="KW-0472">Membrane</keyword>
<dbReference type="InterPro" id="IPR052901">
    <property type="entry name" value="Bact_TGase-like"/>
</dbReference>
<dbReference type="GeneID" id="95377769"/>
<feature type="transmembrane region" description="Helical" evidence="2">
    <location>
        <begin position="74"/>
        <end position="92"/>
    </location>
</feature>
<evidence type="ECO:0000313" key="5">
    <source>
        <dbReference type="EMBL" id="QAV20485.1"/>
    </source>
</evidence>
<reference evidence="5 6" key="1">
    <citation type="submission" date="2018-01" db="EMBL/GenBank/DDBJ databases">
        <title>The whole genome sequencing and assembly of Paenibacillus chitinolyticus KCCM 41400 strain.</title>
        <authorList>
            <person name="Kim J.-Y."/>
            <person name="Park M.-K."/>
            <person name="Lee Y.-J."/>
            <person name="Yi H."/>
            <person name="Bahn Y.-S."/>
            <person name="Kim J.F."/>
            <person name="Lee D.-W."/>
        </authorList>
    </citation>
    <scope>NUCLEOTIDE SEQUENCE [LARGE SCALE GENOMIC DNA]</scope>
    <source>
        <strain evidence="5 6">KCCM 41400</strain>
    </source>
</reference>
<dbReference type="Proteomes" id="UP000288943">
    <property type="component" value="Chromosome"/>
</dbReference>
<sequence length="755" mass="85249">MRSIWNVIRFMAGEDGTKKWMALFVLLFLFQFTGWISREDGLWLPETLKAVNWTLITVCATFFIPRIHHLVRELLQIVLVLVVHAIVLQYRFVPMSQMDGPMEWFQANVSQLFPYLWFGLAAWWVFLMAMWASRSKLWISFIVILAILFFGVRDSFSTLQLWPQVAAVIFSGLCMLVVRHLSQLKNKAPESWKRLSDNPGPLIVPVVLIIALTLTLGALVPAVDPVLTDPYTAWRQYNGEAVTFLPSSDDSGRTMVQDPNDPLLKSSGYSRNDAQLGGQFQYDYTPVFTVDTTSRTYYRGETRALYTGSGWEASPADRRARQTSVDSSGKLPADSGIDMTKLKTEEVKQTVKMRSNEVYPVLFGAYPMSKVDIQEEGPDGTRSDPAQLGSLRWSARQAELRFNAKSNYPKQYELVSNIPLLDLSGLKKVDMSRLNRSEWNDYLQLPDRLPERVTELAKEVTKEAPSAYEKVHELELYLSSKYPYTNTPDVSKGKSKDFVDRFLFEIQEGYCDYYSSAMVVMTRSLGIPARWVKGYASGSSDNSRPAGIGNLRGGMSDPDAEGTYTVRNSDAHSWVEVYFEGYGWLPFEPTAGFSLPQSYAPETSAATEMPTPAPAETKTAQAKSGAAPWVRYVLYTLSGLVLLTAAAVTAIRLSSGKKLLPLLGRDPKAANYAQGVIQEVNRLLRYGRRKGYERFEHETFREAASRWMTQSYWLAGELSPVLAMFEKAKYSRSSVTEQDLEAVQGHVKRLREQMK</sequence>
<proteinExistence type="predicted"/>
<dbReference type="SUPFAM" id="SSF54001">
    <property type="entry name" value="Cysteine proteinases"/>
    <property type="match status" value="1"/>
</dbReference>
<feature type="transmembrane region" description="Helical" evidence="2">
    <location>
        <begin position="162"/>
        <end position="181"/>
    </location>
</feature>
<protein>
    <submittedName>
        <fullName evidence="4 5">Transglutaminase</fullName>
    </submittedName>
</protein>
<dbReference type="Proteomes" id="UP001527202">
    <property type="component" value="Unassembled WGS sequence"/>
</dbReference>
<dbReference type="PANTHER" id="PTHR42736">
    <property type="entry name" value="PROTEIN-GLUTAMINE GAMMA-GLUTAMYLTRANSFERASE"/>
    <property type="match status" value="1"/>
</dbReference>